<comment type="caution">
    <text evidence="3">The sequence shown here is derived from an EMBL/GenBank/DDBJ whole genome shotgun (WGS) entry which is preliminary data.</text>
</comment>
<dbReference type="InterPro" id="IPR010893">
    <property type="entry name" value="NiFe-hyd_mat_HyaE"/>
</dbReference>
<dbReference type="SUPFAM" id="SSF52833">
    <property type="entry name" value="Thioredoxin-like"/>
    <property type="match status" value="1"/>
</dbReference>
<gene>
    <name evidence="3" type="primary">hupG</name>
    <name evidence="3" type="ORF">LMG27198_15930</name>
</gene>
<proteinExistence type="inferred from homology"/>
<name>A0A9W6LRP1_9HYPH</name>
<dbReference type="AlphaFoldDB" id="A0A9W6LRP1"/>
<evidence type="ECO:0000256" key="1">
    <source>
        <dbReference type="ARBA" id="ARBA00009004"/>
    </source>
</evidence>
<evidence type="ECO:0000256" key="2">
    <source>
        <dbReference type="PIRNR" id="PIRNR038934"/>
    </source>
</evidence>
<dbReference type="Pfam" id="PF07449">
    <property type="entry name" value="HyaE"/>
    <property type="match status" value="1"/>
</dbReference>
<dbReference type="EMBL" id="BSEC01000001">
    <property type="protein sequence ID" value="GLI92601.1"/>
    <property type="molecule type" value="Genomic_DNA"/>
</dbReference>
<dbReference type="Gene3D" id="3.40.30.10">
    <property type="entry name" value="Glutaredoxin"/>
    <property type="match status" value="1"/>
</dbReference>
<sequence>MSTQLSALLARAGAPLLDESNATEILEAGGADESFLLLFCGDPAQRPEVLDVAVIFPELLKAFSGRLRGAVVATSAEKALGKIYQVDVFPSLAVVRGGAAVGVIPRIRDWSEYVAKIDAMLDQAAGSVLRQGPRVTITYSHKGAEA</sequence>
<dbReference type="InterPro" id="IPR036249">
    <property type="entry name" value="Thioredoxin-like_sf"/>
</dbReference>
<evidence type="ECO:0000313" key="4">
    <source>
        <dbReference type="Proteomes" id="UP001144323"/>
    </source>
</evidence>
<organism evidence="3 4">
    <name type="scientific">Methylocystis echinoides</name>
    <dbReference type="NCBI Taxonomy" id="29468"/>
    <lineage>
        <taxon>Bacteria</taxon>
        <taxon>Pseudomonadati</taxon>
        <taxon>Pseudomonadota</taxon>
        <taxon>Alphaproteobacteria</taxon>
        <taxon>Hyphomicrobiales</taxon>
        <taxon>Methylocystaceae</taxon>
        <taxon>Methylocystis</taxon>
    </lineage>
</organism>
<keyword evidence="4" id="KW-1185">Reference proteome</keyword>
<accession>A0A9W6LRP1</accession>
<evidence type="ECO:0000313" key="3">
    <source>
        <dbReference type="EMBL" id="GLI92601.1"/>
    </source>
</evidence>
<dbReference type="Proteomes" id="UP001144323">
    <property type="component" value="Unassembled WGS sequence"/>
</dbReference>
<dbReference type="CDD" id="cd02965">
    <property type="entry name" value="HyaE"/>
    <property type="match status" value="1"/>
</dbReference>
<protein>
    <recommendedName>
        <fullName evidence="2">Hydrogenase expression/formation protein</fullName>
    </recommendedName>
</protein>
<dbReference type="PIRSF" id="PIRSF038934">
    <property type="entry name" value="HyaE_HupG"/>
    <property type="match status" value="1"/>
</dbReference>
<comment type="similarity">
    <text evidence="1 2">Belongs to the HupG/HyaE family.</text>
</comment>
<reference evidence="3" key="1">
    <citation type="journal article" date="2023" name="Int. J. Syst. Evol. Microbiol.">
        <title>Methylocystis iwaonis sp. nov., a type II methane-oxidizing bacterium from surface soil of a rice paddy field in Japan, and emended description of the genus Methylocystis (ex Whittenbury et al. 1970) Bowman et al. 1993.</title>
        <authorList>
            <person name="Kaise H."/>
            <person name="Sawadogo J.B."/>
            <person name="Alam M.S."/>
            <person name="Ueno C."/>
            <person name="Dianou D."/>
            <person name="Shinjo R."/>
            <person name="Asakawa S."/>
        </authorList>
    </citation>
    <scope>NUCLEOTIDE SEQUENCE</scope>
    <source>
        <strain evidence="3">LMG27198</strain>
    </source>
</reference>
<dbReference type="RefSeq" id="WP_281801916.1">
    <property type="nucleotide sequence ID" value="NZ_BSEC01000001.1"/>
</dbReference>